<name>A0AA39YC58_9PEZI</name>
<keyword evidence="3" id="KW-1185">Reference proteome</keyword>
<accession>A0AA39YC58</accession>
<protein>
    <submittedName>
        <fullName evidence="2">Uncharacterized protein</fullName>
    </submittedName>
</protein>
<feature type="region of interest" description="Disordered" evidence="1">
    <location>
        <begin position="58"/>
        <end position="86"/>
    </location>
</feature>
<feature type="non-terminal residue" evidence="2">
    <location>
        <position position="118"/>
    </location>
</feature>
<dbReference type="AlphaFoldDB" id="A0AA39YC58"/>
<evidence type="ECO:0000313" key="3">
    <source>
        <dbReference type="Proteomes" id="UP001174936"/>
    </source>
</evidence>
<dbReference type="EMBL" id="JAULSV010000003">
    <property type="protein sequence ID" value="KAK0648851.1"/>
    <property type="molecule type" value="Genomic_DNA"/>
</dbReference>
<evidence type="ECO:0000256" key="1">
    <source>
        <dbReference type="SAM" id="MobiDB-lite"/>
    </source>
</evidence>
<reference evidence="2" key="1">
    <citation type="submission" date="2023-06" db="EMBL/GenBank/DDBJ databases">
        <title>Genome-scale phylogeny and comparative genomics of the fungal order Sordariales.</title>
        <authorList>
            <consortium name="Lawrence Berkeley National Laboratory"/>
            <person name="Hensen N."/>
            <person name="Bonometti L."/>
            <person name="Westerberg I."/>
            <person name="Brannstrom I.O."/>
            <person name="Guillou S."/>
            <person name="Cros-Aarteil S."/>
            <person name="Calhoun S."/>
            <person name="Haridas S."/>
            <person name="Kuo A."/>
            <person name="Mondo S."/>
            <person name="Pangilinan J."/>
            <person name="Riley R."/>
            <person name="Labutti K."/>
            <person name="Andreopoulos B."/>
            <person name="Lipzen A."/>
            <person name="Chen C."/>
            <person name="Yanf M."/>
            <person name="Daum C."/>
            <person name="Ng V."/>
            <person name="Clum A."/>
            <person name="Steindorff A."/>
            <person name="Ohm R."/>
            <person name="Martin F."/>
            <person name="Silar P."/>
            <person name="Natvig D."/>
            <person name="Lalanne C."/>
            <person name="Gautier V."/>
            <person name="Ament-Velasquez S.L."/>
            <person name="Kruys A."/>
            <person name="Hutchinson M.I."/>
            <person name="Powell A.J."/>
            <person name="Barry K."/>
            <person name="Miller A.N."/>
            <person name="Grigoriev I.V."/>
            <person name="Debuchy R."/>
            <person name="Gladieux P."/>
            <person name="Thoren M.H."/>
            <person name="Johannesson H."/>
        </authorList>
    </citation>
    <scope>NUCLEOTIDE SEQUENCE</scope>
    <source>
        <strain evidence="2">SMH2532-1</strain>
    </source>
</reference>
<gene>
    <name evidence="2" type="ORF">B0T16DRAFT_290914</name>
</gene>
<dbReference type="Proteomes" id="UP001174936">
    <property type="component" value="Unassembled WGS sequence"/>
</dbReference>
<evidence type="ECO:0000313" key="2">
    <source>
        <dbReference type="EMBL" id="KAK0648851.1"/>
    </source>
</evidence>
<feature type="non-terminal residue" evidence="2">
    <location>
        <position position="1"/>
    </location>
</feature>
<comment type="caution">
    <text evidence="2">The sequence shown here is derived from an EMBL/GenBank/DDBJ whole genome shotgun (WGS) entry which is preliminary data.</text>
</comment>
<sequence length="118" mass="12234">PSDRAPGYEVARASSLSPDWAVVSATLGRMEDTHGNLVAAHGDGQGALMLKIEGVSVEPSPALSGKTSTPEGELQSSGAKPPLPGQVMEEYSGLLSDFDKRMAVLRRVIDAGETQTAA</sequence>
<organism evidence="2 3">
    <name type="scientific">Cercophora newfieldiana</name>
    <dbReference type="NCBI Taxonomy" id="92897"/>
    <lineage>
        <taxon>Eukaryota</taxon>
        <taxon>Fungi</taxon>
        <taxon>Dikarya</taxon>
        <taxon>Ascomycota</taxon>
        <taxon>Pezizomycotina</taxon>
        <taxon>Sordariomycetes</taxon>
        <taxon>Sordariomycetidae</taxon>
        <taxon>Sordariales</taxon>
        <taxon>Lasiosphaeriaceae</taxon>
        <taxon>Cercophora</taxon>
    </lineage>
</organism>
<proteinExistence type="predicted"/>
<feature type="compositionally biased region" description="Polar residues" evidence="1">
    <location>
        <begin position="65"/>
        <end position="78"/>
    </location>
</feature>